<comment type="subcellular location">
    <subcellularLocation>
        <location evidence="1">Membrane</location>
        <topology evidence="1">Multi-pass membrane protein</topology>
    </subcellularLocation>
</comment>
<feature type="transmembrane region" description="Helical" evidence="8">
    <location>
        <begin position="809"/>
        <end position="830"/>
    </location>
</feature>
<accession>A0ABP0K208</accession>
<feature type="transmembrane region" description="Helical" evidence="8">
    <location>
        <begin position="593"/>
        <end position="617"/>
    </location>
</feature>
<comment type="similarity">
    <text evidence="2">Belongs to the SLC29A/ENT transporter (TC 2.A.57) family.</text>
</comment>
<gene>
    <name evidence="9" type="ORF">SCF082_LOCUS14846</name>
</gene>
<feature type="transmembrane region" description="Helical" evidence="8">
    <location>
        <begin position="745"/>
        <end position="761"/>
    </location>
</feature>
<evidence type="ECO:0000313" key="10">
    <source>
        <dbReference type="Proteomes" id="UP001642464"/>
    </source>
</evidence>
<dbReference type="EMBL" id="CAXAMM010009413">
    <property type="protein sequence ID" value="CAK9020257.1"/>
    <property type="molecule type" value="Genomic_DNA"/>
</dbReference>
<dbReference type="Proteomes" id="UP001642464">
    <property type="component" value="Unassembled WGS sequence"/>
</dbReference>
<feature type="compositionally biased region" description="Acidic residues" evidence="7">
    <location>
        <begin position="67"/>
        <end position="77"/>
    </location>
</feature>
<feature type="transmembrane region" description="Helical" evidence="8">
    <location>
        <begin position="423"/>
        <end position="451"/>
    </location>
</feature>
<dbReference type="Pfam" id="PF01733">
    <property type="entry name" value="Nucleoside_tran"/>
    <property type="match status" value="1"/>
</dbReference>
<evidence type="ECO:0000256" key="4">
    <source>
        <dbReference type="ARBA" id="ARBA00022692"/>
    </source>
</evidence>
<proteinExistence type="inferred from homology"/>
<feature type="transmembrane region" description="Helical" evidence="8">
    <location>
        <begin position="773"/>
        <end position="797"/>
    </location>
</feature>
<dbReference type="CDD" id="cd06174">
    <property type="entry name" value="MFS"/>
    <property type="match status" value="1"/>
</dbReference>
<evidence type="ECO:0000313" key="9">
    <source>
        <dbReference type="EMBL" id="CAK9020257.1"/>
    </source>
</evidence>
<evidence type="ECO:0000256" key="2">
    <source>
        <dbReference type="ARBA" id="ARBA00007965"/>
    </source>
</evidence>
<keyword evidence="6 8" id="KW-0472">Membrane</keyword>
<feature type="region of interest" description="Disordered" evidence="7">
    <location>
        <begin position="56"/>
        <end position="79"/>
    </location>
</feature>
<evidence type="ECO:0000256" key="8">
    <source>
        <dbReference type="SAM" id="Phobius"/>
    </source>
</evidence>
<sequence>MCRAAEVWNADGSYEFAPGERARLKGAEWKKPLGRSREVMLMTAAERLAFAQGALSARDPVGGRPGEEEEEEELPEFDFEKDPYSLGAKELNGLMATVKESGYNEDTKRFLVTVEAVDRGKDNGGPRAHRNSRSRASFLMPVGLLKKGGKGDKSIKMENLFKVMTGCIVKLRGLDSIELNDRRGGLRDADCIGECGRLDVWKSFLLLTPPFLGAPAFLPCSDSTLLPPTPIPGDRSRSFQVENLRYDITLSDGRHVKAKPANVELVAKYESSKVSGDAVQMERIRSANGLRDRLVAVEEFDFPPPIVLPASALEDYGKKFPKSVVIGRANAANPKGAQMLAREVVSATKISPGSRLVFISMPRDRCVAPALARDEVRRDQETPRSFFTSVDEDKALGKLGEVPVRLLKVEDGRAGFGPPMTGLVPLFTMLGFLTLAAWNFYLTAVGFFALWFPGYQWAFVASMTYQAMNVLGTSTMVKVGQKVPFRAAYLTSLTIQMVMILMMPMLAFWSPKEVHGEEVIPSTWGFAAALCCCAVLGLAESCFTSLICGLAGSMGDPKLMGAIMTGQGIVGVVCPVLMLSLKFLSGDPMQWKYQVVFGFFGFCAAMQVLGLFVVRYVPTSHQDHRLAEATMVDVVRSFTSTASARSIDSARLLRTERNLSAVLQDVWPQLVNICMIFVVTFVVFPGVAASWAPQLEFFTSKGRLGQDWYTTLVVGIFQIFDVVGRSTPKALEKIGISASRLFIPVWLRCLFIPAFMLLQRYPGSLPAPWQDYLAFATMALFAASNGWCSTLSMIYGPQQVQHPDEQHRAGVIMELGLILGIFAGSVLALLTQLGKFGAWLLKLAPQRAWWKGFHHTGALLRRLAPRPVYFLLPGAVAKAGSDDGPAHGAERGDVCWAPEFKRRQKAWPLYIELCSDVVLLDSERWQKSPWARPGRWSRHRTERKVPGPIPLFRPQWNGRANLRTVLRGTGKLVKR</sequence>
<feature type="transmembrane region" description="Helical" evidence="8">
    <location>
        <begin position="489"/>
        <end position="509"/>
    </location>
</feature>
<dbReference type="PANTHER" id="PTHR10332">
    <property type="entry name" value="EQUILIBRATIVE NUCLEOSIDE TRANSPORTER"/>
    <property type="match status" value="1"/>
</dbReference>
<evidence type="ECO:0000256" key="3">
    <source>
        <dbReference type="ARBA" id="ARBA00022448"/>
    </source>
</evidence>
<organism evidence="9 10">
    <name type="scientific">Durusdinium trenchii</name>
    <dbReference type="NCBI Taxonomy" id="1381693"/>
    <lineage>
        <taxon>Eukaryota</taxon>
        <taxon>Sar</taxon>
        <taxon>Alveolata</taxon>
        <taxon>Dinophyceae</taxon>
        <taxon>Suessiales</taxon>
        <taxon>Symbiodiniaceae</taxon>
        <taxon>Durusdinium</taxon>
    </lineage>
</organism>
<evidence type="ECO:0000256" key="7">
    <source>
        <dbReference type="SAM" id="MobiDB-lite"/>
    </source>
</evidence>
<keyword evidence="3" id="KW-0813">Transport</keyword>
<feature type="transmembrane region" description="Helical" evidence="8">
    <location>
        <begin position="524"/>
        <end position="547"/>
    </location>
</feature>
<reference evidence="9 10" key="1">
    <citation type="submission" date="2024-02" db="EMBL/GenBank/DDBJ databases">
        <authorList>
            <person name="Chen Y."/>
            <person name="Shah S."/>
            <person name="Dougan E. K."/>
            <person name="Thang M."/>
            <person name="Chan C."/>
        </authorList>
    </citation>
    <scope>NUCLEOTIDE SEQUENCE [LARGE SCALE GENOMIC DNA]</scope>
</reference>
<dbReference type="SUPFAM" id="SSF103473">
    <property type="entry name" value="MFS general substrate transporter"/>
    <property type="match status" value="1"/>
</dbReference>
<keyword evidence="10" id="KW-1185">Reference proteome</keyword>
<feature type="transmembrane region" description="Helical" evidence="8">
    <location>
        <begin position="670"/>
        <end position="688"/>
    </location>
</feature>
<feature type="transmembrane region" description="Helical" evidence="8">
    <location>
        <begin position="708"/>
        <end position="724"/>
    </location>
</feature>
<comment type="caution">
    <text evidence="9">The sequence shown here is derived from an EMBL/GenBank/DDBJ whole genome shotgun (WGS) entry which is preliminary data.</text>
</comment>
<evidence type="ECO:0000256" key="5">
    <source>
        <dbReference type="ARBA" id="ARBA00022989"/>
    </source>
</evidence>
<evidence type="ECO:0000256" key="1">
    <source>
        <dbReference type="ARBA" id="ARBA00004141"/>
    </source>
</evidence>
<dbReference type="InterPro" id="IPR036259">
    <property type="entry name" value="MFS_trans_sf"/>
</dbReference>
<keyword evidence="4 8" id="KW-0812">Transmembrane</keyword>
<dbReference type="InterPro" id="IPR002259">
    <property type="entry name" value="Eqnu_transpt"/>
</dbReference>
<keyword evidence="5 8" id="KW-1133">Transmembrane helix</keyword>
<evidence type="ECO:0000256" key="6">
    <source>
        <dbReference type="ARBA" id="ARBA00023136"/>
    </source>
</evidence>
<dbReference type="PANTHER" id="PTHR10332:SF10">
    <property type="entry name" value="EQUILIBRATIVE NUCLEOSIDE TRANSPORTER 4"/>
    <property type="match status" value="1"/>
</dbReference>
<protein>
    <submittedName>
        <fullName evidence="9">Es-type (Solute carrier family 29 member 1</fullName>
    </submittedName>
</protein>
<name>A0ABP0K208_9DINO</name>
<feature type="transmembrane region" description="Helical" evidence="8">
    <location>
        <begin position="559"/>
        <end position="581"/>
    </location>
</feature>